<gene>
    <name evidence="2" type="ORF">M569_12641</name>
</gene>
<feature type="compositionally biased region" description="Polar residues" evidence="1">
    <location>
        <begin position="38"/>
        <end position="47"/>
    </location>
</feature>
<sequence length="149" mass="16572">KGRTLSKLKNLCPCIRTPLHSNEMVPTAPVDPLDIRDSSASINSSPFQKAERKQDTGNIQEAETSLRESHSLNYEEARALLGRYEYQRGNIEAALQVFEGIDISSVAPEMKLALSRLDESPPLSMHGLGLLSEAMFLKAKCLQALKRYK</sequence>
<dbReference type="OrthoDB" id="1722905at2759"/>
<evidence type="ECO:0000313" key="2">
    <source>
        <dbReference type="EMBL" id="EPS62151.1"/>
    </source>
</evidence>
<dbReference type="EMBL" id="AUSU01006356">
    <property type="protein sequence ID" value="EPS62151.1"/>
    <property type="molecule type" value="Genomic_DNA"/>
</dbReference>
<dbReference type="AlphaFoldDB" id="S8CCI2"/>
<keyword evidence="3" id="KW-1185">Reference proteome</keyword>
<dbReference type="InterPro" id="IPR043376">
    <property type="entry name" value="NPG1-like"/>
</dbReference>
<feature type="region of interest" description="Disordered" evidence="1">
    <location>
        <begin position="25"/>
        <end position="68"/>
    </location>
</feature>
<dbReference type="PANTHER" id="PTHR44102:SF12">
    <property type="entry name" value="PROTEIN NPGR2"/>
    <property type="match status" value="1"/>
</dbReference>
<dbReference type="PANTHER" id="PTHR44102">
    <property type="entry name" value="PROTEIN NPG1"/>
    <property type="match status" value="1"/>
</dbReference>
<feature type="non-terminal residue" evidence="2">
    <location>
        <position position="149"/>
    </location>
</feature>
<evidence type="ECO:0000256" key="1">
    <source>
        <dbReference type="SAM" id="MobiDB-lite"/>
    </source>
</evidence>
<dbReference type="Proteomes" id="UP000015453">
    <property type="component" value="Unassembled WGS sequence"/>
</dbReference>
<comment type="caution">
    <text evidence="2">The sequence shown here is derived from an EMBL/GenBank/DDBJ whole genome shotgun (WGS) entry which is preliminary data.</text>
</comment>
<accession>S8CCI2</accession>
<organism evidence="2 3">
    <name type="scientific">Genlisea aurea</name>
    <dbReference type="NCBI Taxonomy" id="192259"/>
    <lineage>
        <taxon>Eukaryota</taxon>
        <taxon>Viridiplantae</taxon>
        <taxon>Streptophyta</taxon>
        <taxon>Embryophyta</taxon>
        <taxon>Tracheophyta</taxon>
        <taxon>Spermatophyta</taxon>
        <taxon>Magnoliopsida</taxon>
        <taxon>eudicotyledons</taxon>
        <taxon>Gunneridae</taxon>
        <taxon>Pentapetalae</taxon>
        <taxon>asterids</taxon>
        <taxon>lamiids</taxon>
        <taxon>Lamiales</taxon>
        <taxon>Lentibulariaceae</taxon>
        <taxon>Genlisea</taxon>
    </lineage>
</organism>
<evidence type="ECO:0000313" key="3">
    <source>
        <dbReference type="Proteomes" id="UP000015453"/>
    </source>
</evidence>
<reference evidence="2 3" key="1">
    <citation type="journal article" date="2013" name="BMC Genomics">
        <title>The miniature genome of a carnivorous plant Genlisea aurea contains a low number of genes and short non-coding sequences.</title>
        <authorList>
            <person name="Leushkin E.V."/>
            <person name="Sutormin R.A."/>
            <person name="Nabieva E.R."/>
            <person name="Penin A.A."/>
            <person name="Kondrashov A.S."/>
            <person name="Logacheva M.D."/>
        </authorList>
    </citation>
    <scope>NUCLEOTIDE SEQUENCE [LARGE SCALE GENOMIC DNA]</scope>
</reference>
<proteinExistence type="predicted"/>
<feature type="non-terminal residue" evidence="2">
    <location>
        <position position="1"/>
    </location>
</feature>
<name>S8CCI2_9LAMI</name>
<protein>
    <submittedName>
        <fullName evidence="2">Uncharacterized protein</fullName>
    </submittedName>
</protein>